<comment type="similarity">
    <text evidence="2">Belongs to the major facilitator superfamily. Set transporter family.</text>
</comment>
<feature type="transmembrane region" description="Helical" evidence="10">
    <location>
        <begin position="263"/>
        <end position="284"/>
    </location>
</feature>
<keyword evidence="8 10" id="KW-1133">Transmembrane helix</keyword>
<feature type="transmembrane region" description="Helical" evidence="10">
    <location>
        <begin position="378"/>
        <end position="396"/>
    </location>
</feature>
<dbReference type="Proteomes" id="UP000639004">
    <property type="component" value="Unassembled WGS sequence"/>
</dbReference>
<feature type="transmembrane region" description="Helical" evidence="10">
    <location>
        <begin position="169"/>
        <end position="190"/>
    </location>
</feature>
<dbReference type="InterPro" id="IPR011701">
    <property type="entry name" value="MFS"/>
</dbReference>
<proteinExistence type="inferred from homology"/>
<accession>A0ABS0TPE2</accession>
<evidence type="ECO:0000313" key="12">
    <source>
        <dbReference type="EMBL" id="MBI6180214.1"/>
    </source>
</evidence>
<dbReference type="Gene3D" id="1.20.1250.20">
    <property type="entry name" value="MFS general substrate transporter like domains"/>
    <property type="match status" value="2"/>
</dbReference>
<evidence type="ECO:0000256" key="7">
    <source>
        <dbReference type="ARBA" id="ARBA00022692"/>
    </source>
</evidence>
<comment type="caution">
    <text evidence="12">The sequence shown here is derived from an EMBL/GenBank/DDBJ whole genome shotgun (WGS) entry which is preliminary data.</text>
</comment>
<feature type="transmembrane region" description="Helical" evidence="10">
    <location>
        <begin position="82"/>
        <end position="99"/>
    </location>
</feature>
<dbReference type="SUPFAM" id="SSF103473">
    <property type="entry name" value="MFS general substrate transporter"/>
    <property type="match status" value="1"/>
</dbReference>
<gene>
    <name evidence="12" type="ORF">JEQ07_07340</name>
</gene>
<evidence type="ECO:0000256" key="2">
    <source>
        <dbReference type="ARBA" id="ARBA00006523"/>
    </source>
</evidence>
<evidence type="ECO:0000256" key="9">
    <source>
        <dbReference type="ARBA" id="ARBA00023136"/>
    </source>
</evidence>
<keyword evidence="5" id="KW-0997">Cell inner membrane</keyword>
<organism evidence="12 13">
    <name type="scientific">Serratia proteamaculans</name>
    <dbReference type="NCBI Taxonomy" id="28151"/>
    <lineage>
        <taxon>Bacteria</taxon>
        <taxon>Pseudomonadati</taxon>
        <taxon>Pseudomonadota</taxon>
        <taxon>Gammaproteobacteria</taxon>
        <taxon>Enterobacterales</taxon>
        <taxon>Yersiniaceae</taxon>
        <taxon>Serratia</taxon>
    </lineage>
</organism>
<feature type="transmembrane region" description="Helical" evidence="10">
    <location>
        <begin position="229"/>
        <end position="251"/>
    </location>
</feature>
<dbReference type="InterPro" id="IPR020846">
    <property type="entry name" value="MFS_dom"/>
</dbReference>
<feature type="transmembrane region" description="Helical" evidence="10">
    <location>
        <begin position="350"/>
        <end position="372"/>
    </location>
</feature>
<keyword evidence="9 10" id="KW-0472">Membrane</keyword>
<evidence type="ECO:0000256" key="3">
    <source>
        <dbReference type="ARBA" id="ARBA00022448"/>
    </source>
</evidence>
<dbReference type="InterPro" id="IPR036259">
    <property type="entry name" value="MFS_trans_sf"/>
</dbReference>
<evidence type="ECO:0000313" key="13">
    <source>
        <dbReference type="Proteomes" id="UP000639004"/>
    </source>
</evidence>
<evidence type="ECO:0000256" key="5">
    <source>
        <dbReference type="ARBA" id="ARBA00022519"/>
    </source>
</evidence>
<evidence type="ECO:0000259" key="11">
    <source>
        <dbReference type="PROSITE" id="PS50850"/>
    </source>
</evidence>
<name>A0ABS0TPE2_SERPR</name>
<dbReference type="NCBIfam" id="TIGR00899">
    <property type="entry name" value="2A0120"/>
    <property type="match status" value="1"/>
</dbReference>
<keyword evidence="4" id="KW-1003">Cell membrane</keyword>
<feature type="transmembrane region" description="Helical" evidence="10">
    <location>
        <begin position="316"/>
        <end position="338"/>
    </location>
</feature>
<evidence type="ECO:0000256" key="4">
    <source>
        <dbReference type="ARBA" id="ARBA00022475"/>
    </source>
</evidence>
<dbReference type="CDD" id="cd17471">
    <property type="entry name" value="MFS_Set"/>
    <property type="match status" value="1"/>
</dbReference>
<keyword evidence="7 10" id="KW-0812">Transmembrane</keyword>
<dbReference type="RefSeq" id="WP_129937895.1">
    <property type="nucleotide sequence ID" value="NZ_CAMITK010000002.1"/>
</dbReference>
<feature type="transmembrane region" description="Helical" evidence="10">
    <location>
        <begin position="105"/>
        <end position="127"/>
    </location>
</feature>
<keyword evidence="6" id="KW-0762">Sugar transport</keyword>
<dbReference type="InterPro" id="IPR004750">
    <property type="entry name" value="Sugar_efflux"/>
</dbReference>
<protein>
    <submittedName>
        <fullName evidence="12">MFS transporter</fullName>
    </submittedName>
</protein>
<comment type="subcellular location">
    <subcellularLocation>
        <location evidence="1">Cell inner membrane</location>
        <topology evidence="1">Multi-pass membrane protein</topology>
    </subcellularLocation>
</comment>
<evidence type="ECO:0000256" key="1">
    <source>
        <dbReference type="ARBA" id="ARBA00004429"/>
    </source>
</evidence>
<feature type="transmembrane region" description="Helical" evidence="10">
    <location>
        <begin position="139"/>
        <end position="157"/>
    </location>
</feature>
<sequence>MKRQRWLPRRFNPIFAAFLLIAFLSGIAGALLAPTLSLFLTTEVKVRPLWVGLFYTVNAIVGIAVSFLLAKRSDSRGDRRKLILVCCLMAVGNCLLFAFNRDYLTLITAGVLLSAIANTAMPQIFALAREYADSSAREVVMFSSVMRAQLSLAWVIGPPLSFTLALNYGFTWMFMIAAATFAICALLVWFTLPSVPRAALVEPANVLAVTSSAPIAPVSVWRNRDVRRLFIASMLMWTCNTLYIIDMPLYITADLGLPEDLAGLLMGTAAGLEIPAMLLAGYYVKRFGKRNMMLFAVAAGILFYAGLVVFKFKLALMVLQLFNAIFIGIIAGIGMLYFQDLMPGRPGAATTLFTNSISTGVILAGVLQGALVENLGHYAVYWLATLLAVAALWMSARVREV</sequence>
<feature type="domain" description="Major facilitator superfamily (MFS) profile" evidence="11">
    <location>
        <begin position="14"/>
        <end position="401"/>
    </location>
</feature>
<feature type="transmembrane region" description="Helical" evidence="10">
    <location>
        <begin position="291"/>
        <end position="310"/>
    </location>
</feature>
<keyword evidence="3" id="KW-0813">Transport</keyword>
<dbReference type="PANTHER" id="PTHR23535:SF2">
    <property type="entry name" value="SUGAR EFFLUX TRANSPORTER A-RELATED"/>
    <property type="match status" value="1"/>
</dbReference>
<evidence type="ECO:0000256" key="10">
    <source>
        <dbReference type="SAM" id="Phobius"/>
    </source>
</evidence>
<evidence type="ECO:0000256" key="8">
    <source>
        <dbReference type="ARBA" id="ARBA00022989"/>
    </source>
</evidence>
<keyword evidence="13" id="KW-1185">Reference proteome</keyword>
<dbReference type="Pfam" id="PF07690">
    <property type="entry name" value="MFS_1"/>
    <property type="match status" value="1"/>
</dbReference>
<evidence type="ECO:0000256" key="6">
    <source>
        <dbReference type="ARBA" id="ARBA00022597"/>
    </source>
</evidence>
<feature type="transmembrane region" description="Helical" evidence="10">
    <location>
        <begin position="48"/>
        <end position="70"/>
    </location>
</feature>
<dbReference type="EMBL" id="JAEHSL010000003">
    <property type="protein sequence ID" value="MBI6180214.1"/>
    <property type="molecule type" value="Genomic_DNA"/>
</dbReference>
<dbReference type="PROSITE" id="PS50850">
    <property type="entry name" value="MFS"/>
    <property type="match status" value="1"/>
</dbReference>
<dbReference type="PANTHER" id="PTHR23535">
    <property type="entry name" value="SUGAR EFFLUX TRANSPORTER A-RELATED"/>
    <property type="match status" value="1"/>
</dbReference>
<reference evidence="12 13" key="1">
    <citation type="submission" date="2020-12" db="EMBL/GenBank/DDBJ databases">
        <title>Enhanced detection system for hospital associated transmission using whole genome sequencing surveillance.</title>
        <authorList>
            <person name="Harrison L.H."/>
            <person name="Van Tyne D."/>
            <person name="Marsh J.W."/>
            <person name="Griffith M.P."/>
            <person name="Snyder D.J."/>
            <person name="Cooper V.S."/>
            <person name="Mustapha M."/>
        </authorList>
    </citation>
    <scope>NUCLEOTIDE SEQUENCE [LARGE SCALE GENOMIC DNA]</scope>
    <source>
        <strain evidence="12 13">SER00238</strain>
    </source>
</reference>